<dbReference type="Proteomes" id="UP000297245">
    <property type="component" value="Unassembled WGS sequence"/>
</dbReference>
<keyword evidence="3" id="KW-1185">Reference proteome</keyword>
<feature type="non-terminal residue" evidence="2">
    <location>
        <position position="1"/>
    </location>
</feature>
<feature type="transmembrane region" description="Helical" evidence="1">
    <location>
        <begin position="85"/>
        <end position="104"/>
    </location>
</feature>
<gene>
    <name evidence="2" type="ORF">K435DRAFT_631502</name>
</gene>
<evidence type="ECO:0000313" key="2">
    <source>
        <dbReference type="EMBL" id="THU93577.1"/>
    </source>
</evidence>
<evidence type="ECO:0000313" key="3">
    <source>
        <dbReference type="Proteomes" id="UP000297245"/>
    </source>
</evidence>
<sequence>LALLPPSLAYDVQTTSYILVGIVGMFTWDLLTNLGGDYRLLTKFKVGLPTLTYFLSRLFTLGYQLSQALLGSKSTVNCHTTTEFVKAFFFAGIGTTTLLFYLRVRAIYNDNKVVRLLFLFLWLANLCIHSLDFLFVNGVHLGPTDMCIFTDLKRVYAIVTATSIVIYDTMVFLAISYRLWRNSVLNMEEGVQSERGLAFDRTRTTSFFSGRGLPAFSKTLLQEGQVYYLISFFAALLVVVMLVLPGISDYYHVIMISPHIALVNSMACRVFRNVKLGRIREEELSLLFLSPNVSFRMPSRSR</sequence>
<feature type="transmembrane region" description="Helical" evidence="1">
    <location>
        <begin position="250"/>
        <end position="271"/>
    </location>
</feature>
<feature type="transmembrane region" description="Helical" evidence="1">
    <location>
        <begin position="226"/>
        <end position="244"/>
    </location>
</feature>
<keyword evidence="1" id="KW-0472">Membrane</keyword>
<name>A0A4S8LVH9_DENBC</name>
<feature type="transmembrane region" description="Helical" evidence="1">
    <location>
        <begin position="15"/>
        <end position="34"/>
    </location>
</feature>
<keyword evidence="1" id="KW-1133">Transmembrane helix</keyword>
<organism evidence="2 3">
    <name type="scientific">Dendrothele bispora (strain CBS 962.96)</name>
    <dbReference type="NCBI Taxonomy" id="1314807"/>
    <lineage>
        <taxon>Eukaryota</taxon>
        <taxon>Fungi</taxon>
        <taxon>Dikarya</taxon>
        <taxon>Basidiomycota</taxon>
        <taxon>Agaricomycotina</taxon>
        <taxon>Agaricomycetes</taxon>
        <taxon>Agaricomycetidae</taxon>
        <taxon>Agaricales</taxon>
        <taxon>Agaricales incertae sedis</taxon>
        <taxon>Dendrothele</taxon>
    </lineage>
</organism>
<feature type="non-terminal residue" evidence="2">
    <location>
        <position position="302"/>
    </location>
</feature>
<keyword evidence="1" id="KW-0812">Transmembrane</keyword>
<feature type="transmembrane region" description="Helical" evidence="1">
    <location>
        <begin position="46"/>
        <end position="65"/>
    </location>
</feature>
<feature type="transmembrane region" description="Helical" evidence="1">
    <location>
        <begin position="116"/>
        <end position="135"/>
    </location>
</feature>
<dbReference type="OrthoDB" id="3038990at2759"/>
<feature type="transmembrane region" description="Helical" evidence="1">
    <location>
        <begin position="155"/>
        <end position="177"/>
    </location>
</feature>
<evidence type="ECO:0000256" key="1">
    <source>
        <dbReference type="SAM" id="Phobius"/>
    </source>
</evidence>
<proteinExistence type="predicted"/>
<reference evidence="2 3" key="1">
    <citation type="journal article" date="2019" name="Nat. Ecol. Evol.">
        <title>Megaphylogeny resolves global patterns of mushroom evolution.</title>
        <authorList>
            <person name="Varga T."/>
            <person name="Krizsan K."/>
            <person name="Foldi C."/>
            <person name="Dima B."/>
            <person name="Sanchez-Garcia M."/>
            <person name="Sanchez-Ramirez S."/>
            <person name="Szollosi G.J."/>
            <person name="Szarkandi J.G."/>
            <person name="Papp V."/>
            <person name="Albert L."/>
            <person name="Andreopoulos W."/>
            <person name="Angelini C."/>
            <person name="Antonin V."/>
            <person name="Barry K.W."/>
            <person name="Bougher N.L."/>
            <person name="Buchanan P."/>
            <person name="Buyck B."/>
            <person name="Bense V."/>
            <person name="Catcheside P."/>
            <person name="Chovatia M."/>
            <person name="Cooper J."/>
            <person name="Damon W."/>
            <person name="Desjardin D."/>
            <person name="Finy P."/>
            <person name="Geml J."/>
            <person name="Haridas S."/>
            <person name="Hughes K."/>
            <person name="Justo A."/>
            <person name="Karasinski D."/>
            <person name="Kautmanova I."/>
            <person name="Kiss B."/>
            <person name="Kocsube S."/>
            <person name="Kotiranta H."/>
            <person name="LaButti K.M."/>
            <person name="Lechner B.E."/>
            <person name="Liimatainen K."/>
            <person name="Lipzen A."/>
            <person name="Lukacs Z."/>
            <person name="Mihaltcheva S."/>
            <person name="Morgado L.N."/>
            <person name="Niskanen T."/>
            <person name="Noordeloos M.E."/>
            <person name="Ohm R.A."/>
            <person name="Ortiz-Santana B."/>
            <person name="Ovrebo C."/>
            <person name="Racz N."/>
            <person name="Riley R."/>
            <person name="Savchenko A."/>
            <person name="Shiryaev A."/>
            <person name="Soop K."/>
            <person name="Spirin V."/>
            <person name="Szebenyi C."/>
            <person name="Tomsovsky M."/>
            <person name="Tulloss R.E."/>
            <person name="Uehling J."/>
            <person name="Grigoriev I.V."/>
            <person name="Vagvolgyi C."/>
            <person name="Papp T."/>
            <person name="Martin F.M."/>
            <person name="Miettinen O."/>
            <person name="Hibbett D.S."/>
            <person name="Nagy L.G."/>
        </authorList>
    </citation>
    <scope>NUCLEOTIDE SEQUENCE [LARGE SCALE GENOMIC DNA]</scope>
    <source>
        <strain evidence="2 3">CBS 962.96</strain>
    </source>
</reference>
<dbReference type="AlphaFoldDB" id="A0A4S8LVH9"/>
<accession>A0A4S8LVH9</accession>
<dbReference type="EMBL" id="ML179245">
    <property type="protein sequence ID" value="THU93577.1"/>
    <property type="molecule type" value="Genomic_DNA"/>
</dbReference>
<protein>
    <submittedName>
        <fullName evidence="2">Uncharacterized protein</fullName>
    </submittedName>
</protein>